<organism evidence="1 2">
    <name type="scientific">Ambrosiozyma monospora</name>
    <name type="common">Yeast</name>
    <name type="synonym">Endomycopsis monosporus</name>
    <dbReference type="NCBI Taxonomy" id="43982"/>
    <lineage>
        <taxon>Eukaryota</taxon>
        <taxon>Fungi</taxon>
        <taxon>Dikarya</taxon>
        <taxon>Ascomycota</taxon>
        <taxon>Saccharomycotina</taxon>
        <taxon>Pichiomycetes</taxon>
        <taxon>Pichiales</taxon>
        <taxon>Pichiaceae</taxon>
        <taxon>Ambrosiozyma</taxon>
    </lineage>
</organism>
<evidence type="ECO:0000313" key="1">
    <source>
        <dbReference type="EMBL" id="GMF06770.1"/>
    </source>
</evidence>
<dbReference type="Proteomes" id="UP001165064">
    <property type="component" value="Unassembled WGS sequence"/>
</dbReference>
<gene>
    <name evidence="1" type="ORF">Amon02_001277800</name>
</gene>
<accession>A0ACB5UBT0</accession>
<keyword evidence="2" id="KW-1185">Reference proteome</keyword>
<evidence type="ECO:0000313" key="2">
    <source>
        <dbReference type="Proteomes" id="UP001165064"/>
    </source>
</evidence>
<protein>
    <submittedName>
        <fullName evidence="1">Unnamed protein product</fullName>
    </submittedName>
</protein>
<comment type="caution">
    <text evidence="1">The sequence shown here is derived from an EMBL/GenBank/DDBJ whole genome shotgun (WGS) entry which is preliminary data.</text>
</comment>
<name>A0ACB5UBT0_AMBMO</name>
<reference evidence="1" key="1">
    <citation type="submission" date="2023-04" db="EMBL/GenBank/DDBJ databases">
        <title>Ambrosiozyma monospora NBRC 10751.</title>
        <authorList>
            <person name="Ichikawa N."/>
            <person name="Sato H."/>
            <person name="Tonouchi N."/>
        </authorList>
    </citation>
    <scope>NUCLEOTIDE SEQUENCE</scope>
    <source>
        <strain evidence="1">NBRC 10751</strain>
    </source>
</reference>
<sequence>MDIDKPNEDSNDKNNDDRAGNEAEDEESSDDEEEIEAPPKQELIIDLEKLKSIKERIVSSASELSISDLEQLNSKIIEIVYLYRLDVDKTQLLNDLEDVLK</sequence>
<proteinExistence type="predicted"/>
<dbReference type="EMBL" id="BSXS01015476">
    <property type="protein sequence ID" value="GMF06770.1"/>
    <property type="molecule type" value="Genomic_DNA"/>
</dbReference>